<dbReference type="InterPro" id="IPR014743">
    <property type="entry name" value="Cl-channel_core"/>
</dbReference>
<evidence type="ECO:0000256" key="1">
    <source>
        <dbReference type="ARBA" id="ARBA00004141"/>
    </source>
</evidence>
<evidence type="ECO:0000313" key="9">
    <source>
        <dbReference type="EMBL" id="CAK0785644.1"/>
    </source>
</evidence>
<dbReference type="PANTHER" id="PTHR11689">
    <property type="entry name" value="CHLORIDE CHANNEL PROTEIN CLC FAMILY MEMBER"/>
    <property type="match status" value="1"/>
</dbReference>
<dbReference type="Gene3D" id="3.10.580.10">
    <property type="entry name" value="CBS-domain"/>
    <property type="match status" value="1"/>
</dbReference>
<dbReference type="SUPFAM" id="SSF81340">
    <property type="entry name" value="Clc chloride channel"/>
    <property type="match status" value="1"/>
</dbReference>
<dbReference type="Gene3D" id="1.10.3080.10">
    <property type="entry name" value="Clc chloride channel"/>
    <property type="match status" value="1"/>
</dbReference>
<evidence type="ECO:0000256" key="6">
    <source>
        <dbReference type="ARBA" id="ARBA00023136"/>
    </source>
</evidence>
<dbReference type="AlphaFoldDB" id="A0AAV1II33"/>
<dbReference type="EMBL" id="CAUYUE010000013">
    <property type="protein sequence ID" value="CAK0785644.1"/>
    <property type="molecule type" value="Genomic_DNA"/>
</dbReference>
<feature type="transmembrane region" description="Helical" evidence="8">
    <location>
        <begin position="96"/>
        <end position="118"/>
    </location>
</feature>
<comment type="subcellular location">
    <subcellularLocation>
        <location evidence="1">Membrane</location>
        <topology evidence="1">Multi-pass membrane protein</topology>
    </subcellularLocation>
</comment>
<evidence type="ECO:0000256" key="7">
    <source>
        <dbReference type="SAM" id="MobiDB-lite"/>
    </source>
</evidence>
<protein>
    <recommendedName>
        <fullName evidence="11">Chloride channel protein</fullName>
    </recommendedName>
</protein>
<evidence type="ECO:0000313" key="10">
    <source>
        <dbReference type="Proteomes" id="UP001314263"/>
    </source>
</evidence>
<dbReference type="Proteomes" id="UP001314263">
    <property type="component" value="Unassembled WGS sequence"/>
</dbReference>
<evidence type="ECO:0000256" key="4">
    <source>
        <dbReference type="ARBA" id="ARBA00022989"/>
    </source>
</evidence>
<sequence>MEEEERLKERLHEMAEYQSNDFSFKDSDLERALRKQEDKSSGAALQRWRWFYVAVIGITVALLSMVVNLGIAGLNSLKIKTTERIVTNSGDFWRPYFLYVGLSALYALFAAGIVAFWAPEAAGSGMPEIKAYFNGVHIPGLLSLRTLISKLVSATFVLAAGLIAEGEAPFVHIGAIVGGGITSGGSRSLTRLLKGKVEVRLPRTWGGVFRNDYDHRDFCAIGASAGVAVAFNGPISGMAFIAEESAANLGGPVYYRALMSNCAALLVFNILVAAYNDQGYFWNSRLFIMLDASTADVLGLLYMRLWELPIIIVMSCCIGALGSLFIHLNTTIVYKIRNRLIPHHSRYRRTLEVVMIAIITGTIWFGISYGSPCAPLPTPEQQKAMYPEPLPSNIVVFITYNNFPQLWCAPGEYSLYGQVFMRPPRIMLRNLVGLNQDNAKGMLPSLLGTRVTALYAATTFAMLTITYGAGAALGVVTPVLQFGAACGLLVGHGVRAMVACIDGAEPVSLSLYAAVGAAAFLSGCVRYKSTAVLIAMESMGAWFLVVPIAVAVFCAKAVADQFTRGIFETYLQLSCVPFLSEPMTSSSISSITNQLTVADVMARGVTALPPVIAIPELLHILTTTSYSSFPVTHEVDQARSPGHEFHVLGVIERKAILRMLQHHVGFCTSSERAESLPEQPEELTTLLARFEQRPLKVDSETDQDAIVRGLAGSGREAFLDMRPFMFRAPLLMQQGASLTRALSLFRQMGLHHILIAPPDPRAVGFVTRKDLAMENAKLARLRKRRSAAEHGEDLSANGVRKEMNGAHGMAPQELC</sequence>
<feature type="transmembrane region" description="Helical" evidence="8">
    <location>
        <begin position="349"/>
        <end position="367"/>
    </location>
</feature>
<feature type="transmembrane region" description="Helical" evidence="8">
    <location>
        <begin position="253"/>
        <end position="274"/>
    </location>
</feature>
<feature type="transmembrane region" description="Helical" evidence="8">
    <location>
        <begin position="309"/>
        <end position="328"/>
    </location>
</feature>
<keyword evidence="10" id="KW-1185">Reference proteome</keyword>
<dbReference type="GO" id="GO:0015108">
    <property type="term" value="F:chloride transmembrane transporter activity"/>
    <property type="evidence" value="ECO:0007669"/>
    <property type="project" value="InterPro"/>
</dbReference>
<feature type="transmembrane region" description="Helical" evidence="8">
    <location>
        <begin position="510"/>
        <end position="527"/>
    </location>
</feature>
<evidence type="ECO:0008006" key="11">
    <source>
        <dbReference type="Google" id="ProtNLM"/>
    </source>
</evidence>
<keyword evidence="5" id="KW-0129">CBS domain</keyword>
<feature type="transmembrane region" description="Helical" evidence="8">
    <location>
        <begin position="218"/>
        <end position="241"/>
    </location>
</feature>
<feature type="compositionally biased region" description="Basic and acidic residues" evidence="7">
    <location>
        <begin position="786"/>
        <end position="804"/>
    </location>
</feature>
<accession>A0AAV1II33</accession>
<dbReference type="InterPro" id="IPR051280">
    <property type="entry name" value="Cl-channel/antiporter"/>
</dbReference>
<feature type="transmembrane region" description="Helical" evidence="8">
    <location>
        <begin position="539"/>
        <end position="559"/>
    </location>
</feature>
<organism evidence="9 10">
    <name type="scientific">Coccomyxa viridis</name>
    <dbReference type="NCBI Taxonomy" id="1274662"/>
    <lineage>
        <taxon>Eukaryota</taxon>
        <taxon>Viridiplantae</taxon>
        <taxon>Chlorophyta</taxon>
        <taxon>core chlorophytes</taxon>
        <taxon>Trebouxiophyceae</taxon>
        <taxon>Trebouxiophyceae incertae sedis</taxon>
        <taxon>Coccomyxaceae</taxon>
        <taxon>Coccomyxa</taxon>
    </lineage>
</organism>
<dbReference type="InterPro" id="IPR046342">
    <property type="entry name" value="CBS_dom_sf"/>
</dbReference>
<keyword evidence="4 8" id="KW-1133">Transmembrane helix</keyword>
<evidence type="ECO:0000256" key="3">
    <source>
        <dbReference type="ARBA" id="ARBA00022737"/>
    </source>
</evidence>
<comment type="caution">
    <text evidence="9">The sequence shown here is derived from an EMBL/GenBank/DDBJ whole genome shotgun (WGS) entry which is preliminary data.</text>
</comment>
<name>A0AAV1II33_9CHLO</name>
<evidence type="ECO:0000256" key="8">
    <source>
        <dbReference type="SAM" id="Phobius"/>
    </source>
</evidence>
<keyword evidence="6 8" id="KW-0472">Membrane</keyword>
<dbReference type="SUPFAM" id="SSF54631">
    <property type="entry name" value="CBS-domain pair"/>
    <property type="match status" value="1"/>
</dbReference>
<feature type="transmembrane region" description="Helical" evidence="8">
    <location>
        <begin position="286"/>
        <end position="303"/>
    </location>
</feature>
<proteinExistence type="predicted"/>
<gene>
    <name evidence="9" type="ORF">CVIRNUC_008855</name>
</gene>
<reference evidence="9 10" key="1">
    <citation type="submission" date="2023-10" db="EMBL/GenBank/DDBJ databases">
        <authorList>
            <person name="Maclean D."/>
            <person name="Macfadyen A."/>
        </authorList>
    </citation>
    <scope>NUCLEOTIDE SEQUENCE [LARGE SCALE GENOMIC DNA]</scope>
</reference>
<dbReference type="PANTHER" id="PTHR11689:SF136">
    <property type="entry name" value="H(+)_CL(-) EXCHANGE TRANSPORTER 7"/>
    <property type="match status" value="1"/>
</dbReference>
<dbReference type="Pfam" id="PF00654">
    <property type="entry name" value="Voltage_CLC"/>
    <property type="match status" value="1"/>
</dbReference>
<dbReference type="InterPro" id="IPR001807">
    <property type="entry name" value="ClC"/>
</dbReference>
<keyword evidence="3" id="KW-0677">Repeat</keyword>
<evidence type="ECO:0000256" key="2">
    <source>
        <dbReference type="ARBA" id="ARBA00022692"/>
    </source>
</evidence>
<evidence type="ECO:0000256" key="5">
    <source>
        <dbReference type="ARBA" id="ARBA00023122"/>
    </source>
</evidence>
<keyword evidence="2 8" id="KW-0812">Transmembrane</keyword>
<dbReference type="GO" id="GO:0016020">
    <property type="term" value="C:membrane"/>
    <property type="evidence" value="ECO:0007669"/>
    <property type="project" value="UniProtKB-SubCell"/>
</dbReference>
<feature type="transmembrane region" description="Helical" evidence="8">
    <location>
        <begin position="50"/>
        <end position="75"/>
    </location>
</feature>
<dbReference type="PRINTS" id="PR00762">
    <property type="entry name" value="CLCHANNEL"/>
</dbReference>
<feature type="region of interest" description="Disordered" evidence="7">
    <location>
        <begin position="783"/>
        <end position="815"/>
    </location>
</feature>